<evidence type="ECO:0000259" key="1">
    <source>
        <dbReference type="Pfam" id="PF00026"/>
    </source>
</evidence>
<proteinExistence type="predicted"/>
<sequence length="118" mass="12970">MFLLCSAYVHLPRLPLQPFHFNATYTQGWASGTIEFGNITLGSLQVSNQIFGYATNSERVGLSAFRSSGMLGLCFRKVANVHFSAPVLLENILSAFDEEDRYFAFSLGGPRGLNSISI</sequence>
<evidence type="ECO:0000313" key="3">
    <source>
        <dbReference type="Proteomes" id="UP000054279"/>
    </source>
</evidence>
<feature type="non-terminal residue" evidence="2">
    <location>
        <position position="1"/>
    </location>
</feature>
<dbReference type="InterPro" id="IPR033121">
    <property type="entry name" value="PEPTIDASE_A1"/>
</dbReference>
<dbReference type="Gene3D" id="2.40.70.10">
    <property type="entry name" value="Acid Proteases"/>
    <property type="match status" value="1"/>
</dbReference>
<accession>A0A0C9W018</accession>
<organism evidence="2 3">
    <name type="scientific">Sphaerobolus stellatus (strain SS14)</name>
    <dbReference type="NCBI Taxonomy" id="990650"/>
    <lineage>
        <taxon>Eukaryota</taxon>
        <taxon>Fungi</taxon>
        <taxon>Dikarya</taxon>
        <taxon>Basidiomycota</taxon>
        <taxon>Agaricomycotina</taxon>
        <taxon>Agaricomycetes</taxon>
        <taxon>Phallomycetidae</taxon>
        <taxon>Geastrales</taxon>
        <taxon>Sphaerobolaceae</taxon>
        <taxon>Sphaerobolus</taxon>
    </lineage>
</organism>
<protein>
    <recommendedName>
        <fullName evidence="1">Peptidase A1 domain-containing protein</fullName>
    </recommendedName>
</protein>
<feature type="domain" description="Peptidase A1" evidence="1">
    <location>
        <begin position="21"/>
        <end position="95"/>
    </location>
</feature>
<dbReference type="InterPro" id="IPR021109">
    <property type="entry name" value="Peptidase_aspartic_dom_sf"/>
</dbReference>
<gene>
    <name evidence="2" type="ORF">M422DRAFT_779338</name>
</gene>
<keyword evidence="3" id="KW-1185">Reference proteome</keyword>
<reference evidence="2 3" key="1">
    <citation type="submission" date="2014-06" db="EMBL/GenBank/DDBJ databases">
        <title>Evolutionary Origins and Diversification of the Mycorrhizal Mutualists.</title>
        <authorList>
            <consortium name="DOE Joint Genome Institute"/>
            <consortium name="Mycorrhizal Genomics Consortium"/>
            <person name="Kohler A."/>
            <person name="Kuo A."/>
            <person name="Nagy L.G."/>
            <person name="Floudas D."/>
            <person name="Copeland A."/>
            <person name="Barry K.W."/>
            <person name="Cichocki N."/>
            <person name="Veneault-Fourrey C."/>
            <person name="LaButti K."/>
            <person name="Lindquist E.A."/>
            <person name="Lipzen A."/>
            <person name="Lundell T."/>
            <person name="Morin E."/>
            <person name="Murat C."/>
            <person name="Riley R."/>
            <person name="Ohm R."/>
            <person name="Sun H."/>
            <person name="Tunlid A."/>
            <person name="Henrissat B."/>
            <person name="Grigoriev I.V."/>
            <person name="Hibbett D.S."/>
            <person name="Martin F."/>
        </authorList>
    </citation>
    <scope>NUCLEOTIDE SEQUENCE [LARGE SCALE GENOMIC DNA]</scope>
    <source>
        <strain evidence="2 3">SS14</strain>
    </source>
</reference>
<dbReference type="SUPFAM" id="SSF50630">
    <property type="entry name" value="Acid proteases"/>
    <property type="match status" value="1"/>
</dbReference>
<evidence type="ECO:0000313" key="2">
    <source>
        <dbReference type="EMBL" id="KIJ44216.1"/>
    </source>
</evidence>
<dbReference type="HOGENOM" id="CLU_2078754_0_0_1"/>
<name>A0A0C9W018_SPHS4</name>
<dbReference type="AlphaFoldDB" id="A0A0C9W018"/>
<dbReference type="EMBL" id="KN837118">
    <property type="protein sequence ID" value="KIJ44216.1"/>
    <property type="molecule type" value="Genomic_DNA"/>
</dbReference>
<dbReference type="Pfam" id="PF00026">
    <property type="entry name" value="Asp"/>
    <property type="match status" value="1"/>
</dbReference>
<feature type="non-terminal residue" evidence="2">
    <location>
        <position position="118"/>
    </location>
</feature>
<dbReference type="OrthoDB" id="15189at2759"/>
<dbReference type="Proteomes" id="UP000054279">
    <property type="component" value="Unassembled WGS sequence"/>
</dbReference>